<evidence type="ECO:0000256" key="9">
    <source>
        <dbReference type="ARBA" id="ARBA00022777"/>
    </source>
</evidence>
<dbReference type="InterPro" id="IPR010559">
    <property type="entry name" value="Sig_transdc_His_kin_internal"/>
</dbReference>
<evidence type="ECO:0000256" key="12">
    <source>
        <dbReference type="ARBA" id="ARBA00023012"/>
    </source>
</evidence>
<dbReference type="EC" id="2.7.13.3" evidence="3"/>
<dbReference type="CDD" id="cd18774">
    <property type="entry name" value="PDC2_HK_sensor"/>
    <property type="match status" value="1"/>
</dbReference>
<comment type="catalytic activity">
    <reaction evidence="1">
        <text>ATP + protein L-histidine = ADP + protein N-phospho-L-histidine.</text>
        <dbReference type="EC" id="2.7.13.3"/>
    </reaction>
</comment>
<keyword evidence="9 17" id="KW-0418">Kinase</keyword>
<dbReference type="Pfam" id="PF02518">
    <property type="entry name" value="HATPase_c"/>
    <property type="match status" value="1"/>
</dbReference>
<dbReference type="SMART" id="SM00387">
    <property type="entry name" value="HATPase_c"/>
    <property type="match status" value="1"/>
</dbReference>
<comment type="caution">
    <text evidence="17">The sequence shown here is derived from an EMBL/GenBank/DDBJ whole genome shotgun (WGS) entry which is preliminary data.</text>
</comment>
<keyword evidence="5" id="KW-0597">Phosphoprotein</keyword>
<keyword evidence="10" id="KW-0067">ATP-binding</keyword>
<dbReference type="Gene3D" id="3.30.565.10">
    <property type="entry name" value="Histidine kinase-like ATPase, C-terminal domain"/>
    <property type="match status" value="1"/>
</dbReference>
<keyword evidence="11 14" id="KW-1133">Transmembrane helix</keyword>
<organism evidence="17 18">
    <name type="scientific">Paenibacillus harenae</name>
    <dbReference type="NCBI Taxonomy" id="306543"/>
    <lineage>
        <taxon>Bacteria</taxon>
        <taxon>Bacillati</taxon>
        <taxon>Bacillota</taxon>
        <taxon>Bacilli</taxon>
        <taxon>Bacillales</taxon>
        <taxon>Paenibacillaceae</taxon>
        <taxon>Paenibacillus</taxon>
    </lineage>
</organism>
<dbReference type="CDD" id="cd06225">
    <property type="entry name" value="HAMP"/>
    <property type="match status" value="1"/>
</dbReference>
<dbReference type="InterPro" id="IPR036890">
    <property type="entry name" value="HATPase_C_sf"/>
</dbReference>
<keyword evidence="7 14" id="KW-0812">Transmembrane</keyword>
<evidence type="ECO:0000256" key="8">
    <source>
        <dbReference type="ARBA" id="ARBA00022741"/>
    </source>
</evidence>
<dbReference type="PANTHER" id="PTHR34220:SF7">
    <property type="entry name" value="SENSOR HISTIDINE KINASE YPDA"/>
    <property type="match status" value="1"/>
</dbReference>
<keyword evidence="6 17" id="KW-0808">Transferase</keyword>
<keyword evidence="8" id="KW-0547">Nucleotide-binding</keyword>
<dbReference type="InterPro" id="IPR003660">
    <property type="entry name" value="HAMP_dom"/>
</dbReference>
<reference evidence="17 18" key="1">
    <citation type="submission" date="2023-07" db="EMBL/GenBank/DDBJ databases">
        <title>Sorghum-associated microbial communities from plants grown in Nebraska, USA.</title>
        <authorList>
            <person name="Schachtman D."/>
        </authorList>
    </citation>
    <scope>NUCLEOTIDE SEQUENCE [LARGE SCALE GENOMIC DNA]</scope>
    <source>
        <strain evidence="17 18">CC482</strain>
    </source>
</reference>
<proteinExistence type="predicted"/>
<feature type="transmembrane region" description="Helical" evidence="14">
    <location>
        <begin position="298"/>
        <end position="316"/>
    </location>
</feature>
<evidence type="ECO:0000256" key="13">
    <source>
        <dbReference type="ARBA" id="ARBA00023136"/>
    </source>
</evidence>
<dbReference type="GO" id="GO:0004673">
    <property type="term" value="F:protein histidine kinase activity"/>
    <property type="evidence" value="ECO:0007669"/>
    <property type="project" value="UniProtKB-EC"/>
</dbReference>
<dbReference type="Proteomes" id="UP001229346">
    <property type="component" value="Unassembled WGS sequence"/>
</dbReference>
<name>A0ABT9U9Z1_PAEHA</name>
<evidence type="ECO:0000256" key="4">
    <source>
        <dbReference type="ARBA" id="ARBA00022475"/>
    </source>
</evidence>
<evidence type="ECO:0000259" key="15">
    <source>
        <dbReference type="PROSITE" id="PS50109"/>
    </source>
</evidence>
<dbReference type="InterPro" id="IPR050640">
    <property type="entry name" value="Bact_2-comp_sensor_kinase"/>
</dbReference>
<keyword evidence="4" id="KW-1003">Cell membrane</keyword>
<dbReference type="Pfam" id="PF06580">
    <property type="entry name" value="His_kinase"/>
    <property type="match status" value="1"/>
</dbReference>
<gene>
    <name evidence="17" type="ORF">J2T15_004992</name>
</gene>
<sequence length="600" mass="68732">MFYSLRNRLIAIFVLLFVLAFCTMSILIFNQSRSIIRSYIESSALEKMDEYGSYISMVQTQVYDLASIVFNSDTAKNWDALISDPDAGSGEKNAAHYRMSQFLTQTTNSYTSVSSVTVYRREGMWVSSGNQVVFDQSLVDKPWYQDLIKRYEYWVPAQMDEAEMRNNNPHPVIGMLMPIGSFEPANARSIMKVNVTADYFLDPLERIHLGAGGSIYLLDQDGQPMLSQTEYNAHENMRETVDAVRAGSGKQGVVYVTSDQGDKEILVYKKLAKTNWMLVGFVSEKDLYAPLMKLRNTIFILATVLIVLSLLLATWLSHGITKPLSRLITAMRYVERGDFEIAESRIPAANFIRNEIDYASSTFRQMVVRLRRHIKDEFELKLLRQQAEYKTLLMQINPHFLFNTLELMSSLAMQKRTDDTVEVIESLGKMMRFSLRINEDLIRLDEELKYVRYYVSILHIRFGDKVNIDIDEEDVGQLVIIKFILQPLIENAVKYSFESGTEARVRIGVRRERGSVRLTVSDKGPGMPERLRRQLVEQSVRAELDYILNNNGGQVGLGNVLARCRLYYGSLFDVRIEAGEDGTGTTIELILPEQEEQRHV</sequence>
<feature type="domain" description="Histidine kinase" evidence="15">
    <location>
        <begin position="484"/>
        <end position="595"/>
    </location>
</feature>
<evidence type="ECO:0000256" key="11">
    <source>
        <dbReference type="ARBA" id="ARBA00022989"/>
    </source>
</evidence>
<dbReference type="Pfam" id="PF02743">
    <property type="entry name" value="dCache_1"/>
    <property type="match status" value="1"/>
</dbReference>
<feature type="domain" description="HAMP" evidence="16">
    <location>
        <begin position="318"/>
        <end position="375"/>
    </location>
</feature>
<dbReference type="SUPFAM" id="SSF55874">
    <property type="entry name" value="ATPase domain of HSP90 chaperone/DNA topoisomerase II/histidine kinase"/>
    <property type="match status" value="1"/>
</dbReference>
<protein>
    <recommendedName>
        <fullName evidence="3">histidine kinase</fullName>
        <ecNumber evidence="3">2.7.13.3</ecNumber>
    </recommendedName>
</protein>
<dbReference type="InterPro" id="IPR033479">
    <property type="entry name" value="dCache_1"/>
</dbReference>
<evidence type="ECO:0000259" key="16">
    <source>
        <dbReference type="PROSITE" id="PS50885"/>
    </source>
</evidence>
<keyword evidence="13 14" id="KW-0472">Membrane</keyword>
<evidence type="ECO:0000256" key="2">
    <source>
        <dbReference type="ARBA" id="ARBA00004651"/>
    </source>
</evidence>
<comment type="subcellular location">
    <subcellularLocation>
        <location evidence="2">Cell membrane</location>
        <topology evidence="2">Multi-pass membrane protein</topology>
    </subcellularLocation>
</comment>
<evidence type="ECO:0000313" key="17">
    <source>
        <dbReference type="EMBL" id="MDQ0115525.1"/>
    </source>
</evidence>
<evidence type="ECO:0000256" key="5">
    <source>
        <dbReference type="ARBA" id="ARBA00022553"/>
    </source>
</evidence>
<evidence type="ECO:0000313" key="18">
    <source>
        <dbReference type="Proteomes" id="UP001229346"/>
    </source>
</evidence>
<keyword evidence="18" id="KW-1185">Reference proteome</keyword>
<dbReference type="EMBL" id="JAUSSU010000011">
    <property type="protein sequence ID" value="MDQ0115525.1"/>
    <property type="molecule type" value="Genomic_DNA"/>
</dbReference>
<evidence type="ECO:0000256" key="7">
    <source>
        <dbReference type="ARBA" id="ARBA00022692"/>
    </source>
</evidence>
<keyword evidence="12" id="KW-0902">Two-component regulatory system</keyword>
<evidence type="ECO:0000256" key="3">
    <source>
        <dbReference type="ARBA" id="ARBA00012438"/>
    </source>
</evidence>
<dbReference type="InterPro" id="IPR003594">
    <property type="entry name" value="HATPase_dom"/>
</dbReference>
<evidence type="ECO:0000256" key="6">
    <source>
        <dbReference type="ARBA" id="ARBA00022679"/>
    </source>
</evidence>
<feature type="transmembrane region" description="Helical" evidence="14">
    <location>
        <begin position="6"/>
        <end position="29"/>
    </location>
</feature>
<dbReference type="PANTHER" id="PTHR34220">
    <property type="entry name" value="SENSOR HISTIDINE KINASE YPDA"/>
    <property type="match status" value="1"/>
</dbReference>
<dbReference type="PROSITE" id="PS50885">
    <property type="entry name" value="HAMP"/>
    <property type="match status" value="1"/>
</dbReference>
<evidence type="ECO:0000256" key="14">
    <source>
        <dbReference type="SAM" id="Phobius"/>
    </source>
</evidence>
<dbReference type="PROSITE" id="PS50109">
    <property type="entry name" value="HIS_KIN"/>
    <property type="match status" value="1"/>
</dbReference>
<evidence type="ECO:0000256" key="10">
    <source>
        <dbReference type="ARBA" id="ARBA00022840"/>
    </source>
</evidence>
<dbReference type="InterPro" id="IPR005467">
    <property type="entry name" value="His_kinase_dom"/>
</dbReference>
<dbReference type="Gene3D" id="6.10.340.10">
    <property type="match status" value="1"/>
</dbReference>
<evidence type="ECO:0000256" key="1">
    <source>
        <dbReference type="ARBA" id="ARBA00000085"/>
    </source>
</evidence>
<accession>A0ABT9U9Z1</accession>